<keyword evidence="2" id="KW-1185">Reference proteome</keyword>
<name>A0A427T714_9PSEU</name>
<protein>
    <submittedName>
        <fullName evidence="1">Uncharacterized protein</fullName>
    </submittedName>
</protein>
<evidence type="ECO:0000313" key="2">
    <source>
        <dbReference type="Proteomes" id="UP000267081"/>
    </source>
</evidence>
<comment type="caution">
    <text evidence="1">The sequence shown here is derived from an EMBL/GenBank/DDBJ whole genome shotgun (WGS) entry which is preliminary data.</text>
</comment>
<accession>A0A427T714</accession>
<dbReference type="AlphaFoldDB" id="A0A427T714"/>
<reference evidence="1 2" key="1">
    <citation type="submission" date="2018-12" db="EMBL/GenBank/DDBJ databases">
        <title>Amycolatopsis eburnea sp. nov. actinomycete associate with arbuscular mycorrhiza fungal spore.</title>
        <authorList>
            <person name="Lumyong S."/>
            <person name="Chaiya L."/>
        </authorList>
    </citation>
    <scope>NUCLEOTIDE SEQUENCE [LARGE SCALE GENOMIC DNA]</scope>
    <source>
        <strain evidence="1 2">GLM-1</strain>
    </source>
</reference>
<dbReference type="EMBL" id="RSEC01000053">
    <property type="protein sequence ID" value="RSD15442.1"/>
    <property type="molecule type" value="Genomic_DNA"/>
</dbReference>
<organism evidence="1 2">
    <name type="scientific">Amycolatopsis eburnea</name>
    <dbReference type="NCBI Taxonomy" id="2267691"/>
    <lineage>
        <taxon>Bacteria</taxon>
        <taxon>Bacillati</taxon>
        <taxon>Actinomycetota</taxon>
        <taxon>Actinomycetes</taxon>
        <taxon>Pseudonocardiales</taxon>
        <taxon>Pseudonocardiaceae</taxon>
        <taxon>Amycolatopsis</taxon>
    </lineage>
</organism>
<dbReference type="RefSeq" id="WP_125312008.1">
    <property type="nucleotide sequence ID" value="NZ_RSEC01000053.1"/>
</dbReference>
<sequence length="65" mass="7115">MHRFVSGLPRRFQPGDLAQIGEVDLVLDVLGGEVLDRSAALVRAVPAEFARRTRGKTVLRVTEGD</sequence>
<evidence type="ECO:0000313" key="1">
    <source>
        <dbReference type="EMBL" id="RSD15442.1"/>
    </source>
</evidence>
<proteinExistence type="predicted"/>
<dbReference type="Proteomes" id="UP000267081">
    <property type="component" value="Unassembled WGS sequence"/>
</dbReference>
<gene>
    <name evidence="1" type="ORF">EIY87_24025</name>
</gene>